<dbReference type="GeneID" id="11140117"/>
<dbReference type="KEGG" id="pfm:Pyrfu_0470"/>
<dbReference type="RefSeq" id="WP_014026018.1">
    <property type="nucleotide sequence ID" value="NC_015931.1"/>
</dbReference>
<proteinExistence type="predicted"/>
<evidence type="ECO:0000313" key="2">
    <source>
        <dbReference type="EMBL" id="AEM38341.1"/>
    </source>
</evidence>
<dbReference type="InParanoid" id="G0EGG7"/>
<dbReference type="EMBL" id="CP002838">
    <property type="protein sequence ID" value="AEM38341.1"/>
    <property type="molecule type" value="Genomic_DNA"/>
</dbReference>
<reference evidence="2 3" key="1">
    <citation type="journal article" date="2011" name="Stand. Genomic Sci.">
        <title>Complete genome sequence of the hyperthermophilic chemolithoautotroph Pyrolobus fumarii type strain (1A).</title>
        <authorList>
            <person name="Anderson I."/>
            <person name="Goker M."/>
            <person name="Nolan M."/>
            <person name="Lucas S."/>
            <person name="Hammon N."/>
            <person name="Deshpande S."/>
            <person name="Cheng J.F."/>
            <person name="Tapia R."/>
            <person name="Han C."/>
            <person name="Goodwin L."/>
            <person name="Pitluck S."/>
            <person name="Huntemann M."/>
            <person name="Liolios K."/>
            <person name="Ivanova N."/>
            <person name="Pagani I."/>
            <person name="Mavromatis K."/>
            <person name="Ovchinikova G."/>
            <person name="Pati A."/>
            <person name="Chen A."/>
            <person name="Palaniappan K."/>
            <person name="Land M."/>
            <person name="Hauser L."/>
            <person name="Brambilla E.M."/>
            <person name="Huber H."/>
            <person name="Yasawong M."/>
            <person name="Rohde M."/>
            <person name="Spring S."/>
            <person name="Abt B."/>
            <person name="Sikorski J."/>
            <person name="Wirth R."/>
            <person name="Detter J.C."/>
            <person name="Woyke T."/>
            <person name="Bristow J."/>
            <person name="Eisen J.A."/>
            <person name="Markowitz V."/>
            <person name="Hugenholtz P."/>
            <person name="Kyrpides N.C."/>
            <person name="Klenk H.P."/>
            <person name="Lapidus A."/>
        </authorList>
    </citation>
    <scope>NUCLEOTIDE SEQUENCE [LARGE SCALE GENOMIC DNA]</scope>
    <source>
        <strain evidence="3">DSM 11204 / 1A</strain>
    </source>
</reference>
<accession>G0EGG7</accession>
<sequence>MGVAYVLVSLGRCRVCTGLLALMVAAPLLVFLYTLRGYMGVRMLFNATGTGAAPQLVLETLLERPLTLESPLARSYVDLVLLLVFLAAGFYVVFALGGGVERGYVFLDMVAAGGRLRGLARIMLYVAGVLVPASAASGLALLLVLRVYLGVVGDVAAAFWGALRAGIAGLLAGTALALHVGDRGLAILSLMALTVLLIVLDSLAGFAANERFFTALFSLPSETSPLAYPLLAGILVLLCVAGVVRLKARG</sequence>
<protein>
    <submittedName>
        <fullName evidence="2">Sodium:galactoside symporter family protein</fullName>
    </submittedName>
</protein>
<dbReference type="Proteomes" id="UP000001037">
    <property type="component" value="Chromosome"/>
</dbReference>
<dbReference type="STRING" id="694429.Pyrfu_0470"/>
<name>G0EGG7_PYRF1</name>
<feature type="transmembrane region" description="Helical" evidence="1">
    <location>
        <begin position="157"/>
        <end position="178"/>
    </location>
</feature>
<keyword evidence="1" id="KW-0472">Membrane</keyword>
<evidence type="ECO:0000256" key="1">
    <source>
        <dbReference type="SAM" id="Phobius"/>
    </source>
</evidence>
<feature type="transmembrane region" description="Helical" evidence="1">
    <location>
        <begin position="15"/>
        <end position="35"/>
    </location>
</feature>
<dbReference type="AlphaFoldDB" id="G0EGG7"/>
<feature type="transmembrane region" description="Helical" evidence="1">
    <location>
        <begin position="79"/>
        <end position="101"/>
    </location>
</feature>
<feature type="transmembrane region" description="Helical" evidence="1">
    <location>
        <begin position="122"/>
        <end position="145"/>
    </location>
</feature>
<dbReference type="HOGENOM" id="CLU_1109531_0_0_2"/>
<keyword evidence="1" id="KW-1133">Transmembrane helix</keyword>
<feature type="transmembrane region" description="Helical" evidence="1">
    <location>
        <begin position="226"/>
        <end position="246"/>
    </location>
</feature>
<gene>
    <name evidence="2" type="ordered locus">Pyrfu_0470</name>
</gene>
<organism evidence="2 3">
    <name type="scientific">Pyrolobus fumarii (strain DSM 11204 / 1A)</name>
    <dbReference type="NCBI Taxonomy" id="694429"/>
    <lineage>
        <taxon>Archaea</taxon>
        <taxon>Thermoproteota</taxon>
        <taxon>Thermoprotei</taxon>
        <taxon>Desulfurococcales</taxon>
        <taxon>Pyrodictiaceae</taxon>
        <taxon>Pyrolobus</taxon>
    </lineage>
</organism>
<keyword evidence="1" id="KW-0812">Transmembrane</keyword>
<feature type="transmembrane region" description="Helical" evidence="1">
    <location>
        <begin position="185"/>
        <end position="206"/>
    </location>
</feature>
<keyword evidence="3" id="KW-1185">Reference proteome</keyword>
<evidence type="ECO:0000313" key="3">
    <source>
        <dbReference type="Proteomes" id="UP000001037"/>
    </source>
</evidence>